<reference evidence="2" key="1">
    <citation type="submission" date="2020-08" db="EMBL/GenBank/DDBJ databases">
        <title>Pontibacter sp. SD6 16S ribosomal RNA gene Genome sequencing and assembly.</title>
        <authorList>
            <person name="Kang M."/>
        </authorList>
    </citation>
    <scope>NUCLEOTIDE SEQUENCE</scope>
    <source>
        <strain evidence="2">SD6</strain>
    </source>
</reference>
<gene>
    <name evidence="2" type="ORF">H8S84_14785</name>
</gene>
<feature type="domain" description="DUF559" evidence="1">
    <location>
        <begin position="3"/>
        <end position="46"/>
    </location>
</feature>
<sequence>MRIGLELDGEQFHEPEKDKLRDQMLADFGWKIFRIKGKECYKEFKTLSDLDEEDESSKYREIQNWLCNTCDGVIKSIETIYFDDRADTPNEYYQLALRSLNNHKLANFELFD</sequence>
<evidence type="ECO:0000259" key="1">
    <source>
        <dbReference type="Pfam" id="PF04480"/>
    </source>
</evidence>
<dbReference type="InterPro" id="IPR007569">
    <property type="entry name" value="DUF559"/>
</dbReference>
<accession>A0A923NA23</accession>
<protein>
    <submittedName>
        <fullName evidence="2">DUF559 domain-containing protein</fullName>
    </submittedName>
</protein>
<dbReference type="Proteomes" id="UP000603640">
    <property type="component" value="Unassembled WGS sequence"/>
</dbReference>
<dbReference type="AlphaFoldDB" id="A0A923NA23"/>
<proteinExistence type="predicted"/>
<comment type="caution">
    <text evidence="2">The sequence shown here is derived from an EMBL/GenBank/DDBJ whole genome shotgun (WGS) entry which is preliminary data.</text>
</comment>
<evidence type="ECO:0000313" key="2">
    <source>
        <dbReference type="EMBL" id="MBC5994111.1"/>
    </source>
</evidence>
<name>A0A923NA23_9BACT</name>
<keyword evidence="3" id="KW-1185">Reference proteome</keyword>
<dbReference type="Gene3D" id="3.40.960.10">
    <property type="entry name" value="VSR Endonuclease"/>
    <property type="match status" value="1"/>
</dbReference>
<dbReference type="EMBL" id="JACRVF010000004">
    <property type="protein sequence ID" value="MBC5994111.1"/>
    <property type="molecule type" value="Genomic_DNA"/>
</dbReference>
<dbReference type="Pfam" id="PF04480">
    <property type="entry name" value="DUF559"/>
    <property type="match status" value="1"/>
</dbReference>
<organism evidence="2 3">
    <name type="scientific">Pontibacter cellulosilyticus</name>
    <dbReference type="NCBI Taxonomy" id="1720253"/>
    <lineage>
        <taxon>Bacteria</taxon>
        <taxon>Pseudomonadati</taxon>
        <taxon>Bacteroidota</taxon>
        <taxon>Cytophagia</taxon>
        <taxon>Cytophagales</taxon>
        <taxon>Hymenobacteraceae</taxon>
        <taxon>Pontibacter</taxon>
    </lineage>
</organism>
<evidence type="ECO:0000313" key="3">
    <source>
        <dbReference type="Proteomes" id="UP000603640"/>
    </source>
</evidence>